<organism evidence="1">
    <name type="scientific">marine sediment metagenome</name>
    <dbReference type="NCBI Taxonomy" id="412755"/>
    <lineage>
        <taxon>unclassified sequences</taxon>
        <taxon>metagenomes</taxon>
        <taxon>ecological metagenomes</taxon>
    </lineage>
</organism>
<dbReference type="EMBL" id="LAZR01000047">
    <property type="protein sequence ID" value="KKN99349.1"/>
    <property type="molecule type" value="Genomic_DNA"/>
</dbReference>
<dbReference type="InterPro" id="IPR010865">
    <property type="entry name" value="DUF1499"/>
</dbReference>
<dbReference type="Pfam" id="PF07386">
    <property type="entry name" value="DUF1499"/>
    <property type="match status" value="1"/>
</dbReference>
<comment type="caution">
    <text evidence="1">The sequence shown here is derived from an EMBL/GenBank/DDBJ whole genome shotgun (WGS) entry which is preliminary data.</text>
</comment>
<reference evidence="1" key="1">
    <citation type="journal article" date="2015" name="Nature">
        <title>Complex archaea that bridge the gap between prokaryotes and eukaryotes.</title>
        <authorList>
            <person name="Spang A."/>
            <person name="Saw J.H."/>
            <person name="Jorgensen S.L."/>
            <person name="Zaremba-Niedzwiedzka K."/>
            <person name="Martijn J."/>
            <person name="Lind A.E."/>
            <person name="van Eijk R."/>
            <person name="Schleper C."/>
            <person name="Guy L."/>
            <person name="Ettema T.J."/>
        </authorList>
    </citation>
    <scope>NUCLEOTIDE SEQUENCE</scope>
</reference>
<dbReference type="AlphaFoldDB" id="A0A0F9V5V6"/>
<evidence type="ECO:0008006" key="2">
    <source>
        <dbReference type="Google" id="ProtNLM"/>
    </source>
</evidence>
<proteinExistence type="predicted"/>
<name>A0A0F9V5V6_9ZZZZ</name>
<gene>
    <name evidence="1" type="ORF">LCGC14_0137930</name>
</gene>
<evidence type="ECO:0000313" key="1">
    <source>
        <dbReference type="EMBL" id="KKN99349.1"/>
    </source>
</evidence>
<accession>A0A0F9V5V6</accession>
<protein>
    <recommendedName>
        <fullName evidence="2">DUF1499 domain-containing protein</fullName>
    </recommendedName>
</protein>
<sequence length="143" mass="15882">MMMFFWVVLAIFVGLQAYIRLAPAPASRWELGAVDKAPGDYPSEGGFMAVRHLDNDGSAFLQNFDTAMLELPRTERLEAGIDQVLYVTRSGFWGFPDYTSAAVTQVEGTDHSRAIVSGRLRFGRSDLGVNRKRLRKVLAQIGV</sequence>